<dbReference type="EMBL" id="FXAU01000001">
    <property type="protein sequence ID" value="SMG11637.1"/>
    <property type="molecule type" value="Genomic_DNA"/>
</dbReference>
<dbReference type="InterPro" id="IPR009078">
    <property type="entry name" value="Ferritin-like_SF"/>
</dbReference>
<dbReference type="RefSeq" id="WP_085471480.1">
    <property type="nucleotide sequence ID" value="NZ_FXAU01000001.1"/>
</dbReference>
<organism evidence="2 3">
    <name type="scientific">Sphingobacterium psychroaquaticum</name>
    <dbReference type="NCBI Taxonomy" id="561061"/>
    <lineage>
        <taxon>Bacteria</taxon>
        <taxon>Pseudomonadati</taxon>
        <taxon>Bacteroidota</taxon>
        <taxon>Sphingobacteriia</taxon>
        <taxon>Sphingobacteriales</taxon>
        <taxon>Sphingobacteriaceae</taxon>
        <taxon>Sphingobacterium</taxon>
    </lineage>
</organism>
<proteinExistence type="predicted"/>
<dbReference type="OrthoDB" id="9795056at2"/>
<dbReference type="InterPro" id="IPR012347">
    <property type="entry name" value="Ferritin-like"/>
</dbReference>
<keyword evidence="1" id="KW-0175">Coiled coil</keyword>
<dbReference type="Gene3D" id="1.20.1260.10">
    <property type="match status" value="1"/>
</dbReference>
<reference evidence="2 3" key="1">
    <citation type="submission" date="2017-04" db="EMBL/GenBank/DDBJ databases">
        <authorList>
            <person name="Afonso C.L."/>
            <person name="Miller P.J."/>
            <person name="Scott M.A."/>
            <person name="Spackman E."/>
            <person name="Goraichik I."/>
            <person name="Dimitrov K.M."/>
            <person name="Suarez D.L."/>
            <person name="Swayne D.E."/>
        </authorList>
    </citation>
    <scope>NUCLEOTIDE SEQUENCE [LARGE SCALE GENOMIC DNA]</scope>
    <source>
        <strain evidence="2 3">DSM 22418</strain>
    </source>
</reference>
<dbReference type="CDD" id="cd07909">
    <property type="entry name" value="YciF"/>
    <property type="match status" value="1"/>
</dbReference>
<dbReference type="AlphaFoldDB" id="A0A1X7IA98"/>
<dbReference type="InterPro" id="IPR047114">
    <property type="entry name" value="YciF"/>
</dbReference>
<dbReference type="InterPro" id="IPR010287">
    <property type="entry name" value="DUF892_YciF-like"/>
</dbReference>
<feature type="coiled-coil region" evidence="1">
    <location>
        <begin position="19"/>
        <end position="49"/>
    </location>
</feature>
<evidence type="ECO:0000313" key="2">
    <source>
        <dbReference type="EMBL" id="SMG11637.1"/>
    </source>
</evidence>
<keyword evidence="3" id="KW-1185">Reference proteome</keyword>
<accession>A0A1X7IA98</accession>
<protein>
    <submittedName>
        <fullName evidence="2">Ferritin-like metal-binding protein YciE</fullName>
    </submittedName>
</protein>
<dbReference type="PANTHER" id="PTHR30565">
    <property type="entry name" value="PROTEIN YCIF"/>
    <property type="match status" value="1"/>
</dbReference>
<dbReference type="Proteomes" id="UP000192980">
    <property type="component" value="Unassembled WGS sequence"/>
</dbReference>
<evidence type="ECO:0000256" key="1">
    <source>
        <dbReference type="SAM" id="Coils"/>
    </source>
</evidence>
<evidence type="ECO:0000313" key="3">
    <source>
        <dbReference type="Proteomes" id="UP000192980"/>
    </source>
</evidence>
<dbReference type="STRING" id="561061.SAMN05660862_0620"/>
<gene>
    <name evidence="2" type="ORF">SAMN05660862_0620</name>
</gene>
<sequence>MKRTEKNDMPNGHLHELFVDELKDALSAEKQLLTALKKMQQEATNEELKGAFADHHEQTQEHIHRLKQVFDHLGLAPRAKTCKAMQGLLEEAEEISFNFDGDPIKDAALIAAAQKVEHYEMATYGTLVTYANMMGHKQSEDLLQQTLDEEKETDRLLTDIAVNKANSVSAF</sequence>
<name>A0A1X7IA98_9SPHI</name>
<dbReference type="PANTHER" id="PTHR30565:SF9">
    <property type="entry name" value="PROTEIN YCIF"/>
    <property type="match status" value="1"/>
</dbReference>
<dbReference type="SUPFAM" id="SSF47240">
    <property type="entry name" value="Ferritin-like"/>
    <property type="match status" value="1"/>
</dbReference>
<dbReference type="Pfam" id="PF05974">
    <property type="entry name" value="DUF892"/>
    <property type="match status" value="1"/>
</dbReference>